<protein>
    <submittedName>
        <fullName evidence="2">Membrane protein YesL</fullName>
    </submittedName>
</protein>
<comment type="caution">
    <text evidence="2">The sequence shown here is derived from an EMBL/GenBank/DDBJ whole genome shotgun (WGS) entry which is preliminary data.</text>
</comment>
<gene>
    <name evidence="2" type="ORF">J2S02_003333</name>
</gene>
<feature type="transmembrane region" description="Helical" evidence="1">
    <location>
        <begin position="174"/>
        <end position="195"/>
    </location>
</feature>
<feature type="transmembrane region" description="Helical" evidence="1">
    <location>
        <begin position="103"/>
        <end position="132"/>
    </location>
</feature>
<evidence type="ECO:0000313" key="3">
    <source>
        <dbReference type="Proteomes" id="UP001232245"/>
    </source>
</evidence>
<name>A0ABT9Z400_9BACI</name>
<keyword evidence="3" id="KW-1185">Reference proteome</keyword>
<dbReference type="EMBL" id="JAUSTZ010000007">
    <property type="protein sequence ID" value="MDQ0226988.1"/>
    <property type="molecule type" value="Genomic_DNA"/>
</dbReference>
<organism evidence="2 3">
    <name type="scientific">Metabacillus niabensis</name>
    <dbReference type="NCBI Taxonomy" id="324854"/>
    <lineage>
        <taxon>Bacteria</taxon>
        <taxon>Bacillati</taxon>
        <taxon>Bacillota</taxon>
        <taxon>Bacilli</taxon>
        <taxon>Bacillales</taxon>
        <taxon>Bacillaceae</taxon>
        <taxon>Metabacillus</taxon>
    </lineage>
</organism>
<evidence type="ECO:0000256" key="1">
    <source>
        <dbReference type="SAM" id="Phobius"/>
    </source>
</evidence>
<sequence length="216" mass="24446">MNGIAGGFYKISEWIMKLAYINFLWIVFTLLGAIIFGFFPAYTAMLTIVRKWIIGEADIPVFKTFFTVYKKEFFKSNCIGLFLLLLGYILYVDISIVMEANSIINLITFPLVIIIIGFFLASCYTFPIIVHYETKIGQALKNSFIIMVLSPFSTTMMIIGAIAIYFLMTAIPGLLPFFGASTLAFIVMWSALLAFSKIEKRQESYTLTKAEQVEAQ</sequence>
<dbReference type="Proteomes" id="UP001232245">
    <property type="component" value="Unassembled WGS sequence"/>
</dbReference>
<dbReference type="Pfam" id="PF04854">
    <property type="entry name" value="DUF624"/>
    <property type="match status" value="1"/>
</dbReference>
<feature type="transmembrane region" description="Helical" evidence="1">
    <location>
        <begin position="73"/>
        <end position="91"/>
    </location>
</feature>
<feature type="transmembrane region" description="Helical" evidence="1">
    <location>
        <begin position="144"/>
        <end position="168"/>
    </location>
</feature>
<evidence type="ECO:0000313" key="2">
    <source>
        <dbReference type="EMBL" id="MDQ0226988.1"/>
    </source>
</evidence>
<reference evidence="2 3" key="1">
    <citation type="submission" date="2023-07" db="EMBL/GenBank/DDBJ databases">
        <title>Genomic Encyclopedia of Type Strains, Phase IV (KMG-IV): sequencing the most valuable type-strain genomes for metagenomic binning, comparative biology and taxonomic classification.</title>
        <authorList>
            <person name="Goeker M."/>
        </authorList>
    </citation>
    <scope>NUCLEOTIDE SEQUENCE [LARGE SCALE GENOMIC DNA]</scope>
    <source>
        <strain evidence="2 3">DSM 17723</strain>
    </source>
</reference>
<keyword evidence="1" id="KW-1133">Transmembrane helix</keyword>
<proteinExistence type="predicted"/>
<accession>A0ABT9Z400</accession>
<feature type="transmembrane region" description="Helical" evidence="1">
    <location>
        <begin position="20"/>
        <end position="42"/>
    </location>
</feature>
<dbReference type="InterPro" id="IPR006938">
    <property type="entry name" value="DUF624"/>
</dbReference>
<keyword evidence="1" id="KW-0472">Membrane</keyword>
<keyword evidence="1" id="KW-0812">Transmembrane</keyword>
<dbReference type="RefSeq" id="WP_095299023.1">
    <property type="nucleotide sequence ID" value="NZ_JAUSTZ010000007.1"/>
</dbReference>